<evidence type="ECO:0000313" key="2">
    <source>
        <dbReference type="EMBL" id="CAK0876660.1"/>
    </source>
</evidence>
<comment type="caution">
    <text evidence="2">The sequence shown here is derived from an EMBL/GenBank/DDBJ whole genome shotgun (WGS) entry which is preliminary data.</text>
</comment>
<protein>
    <submittedName>
        <fullName evidence="2">Uncharacterized protein</fullName>
    </submittedName>
</protein>
<feature type="compositionally biased region" description="Basic and acidic residues" evidence="1">
    <location>
        <begin position="2691"/>
        <end position="2706"/>
    </location>
</feature>
<name>A0ABN9VTC0_9DINO</name>
<feature type="compositionally biased region" description="Gly residues" evidence="1">
    <location>
        <begin position="2446"/>
        <end position="2456"/>
    </location>
</feature>
<gene>
    <name evidence="2" type="ORF">PCOR1329_LOCUS60960</name>
</gene>
<feature type="compositionally biased region" description="Basic and acidic residues" evidence="1">
    <location>
        <begin position="1963"/>
        <end position="1976"/>
    </location>
</feature>
<feature type="region of interest" description="Disordered" evidence="1">
    <location>
        <begin position="477"/>
        <end position="500"/>
    </location>
</feature>
<feature type="region of interest" description="Disordered" evidence="1">
    <location>
        <begin position="1"/>
        <end position="44"/>
    </location>
</feature>
<feature type="region of interest" description="Disordered" evidence="1">
    <location>
        <begin position="2652"/>
        <end position="2773"/>
    </location>
</feature>
<reference evidence="2" key="1">
    <citation type="submission" date="2023-10" db="EMBL/GenBank/DDBJ databases">
        <authorList>
            <person name="Chen Y."/>
            <person name="Shah S."/>
            <person name="Dougan E. K."/>
            <person name="Thang M."/>
            <person name="Chan C."/>
        </authorList>
    </citation>
    <scope>NUCLEOTIDE SEQUENCE [LARGE SCALE GENOMIC DNA]</scope>
</reference>
<proteinExistence type="predicted"/>
<organism evidence="2 3">
    <name type="scientific">Prorocentrum cordatum</name>
    <dbReference type="NCBI Taxonomy" id="2364126"/>
    <lineage>
        <taxon>Eukaryota</taxon>
        <taxon>Sar</taxon>
        <taxon>Alveolata</taxon>
        <taxon>Dinophyceae</taxon>
        <taxon>Prorocentrales</taxon>
        <taxon>Prorocentraceae</taxon>
        <taxon>Prorocentrum</taxon>
    </lineage>
</organism>
<feature type="compositionally biased region" description="Acidic residues" evidence="1">
    <location>
        <begin position="1346"/>
        <end position="1357"/>
    </location>
</feature>
<feature type="compositionally biased region" description="Low complexity" evidence="1">
    <location>
        <begin position="1360"/>
        <end position="1373"/>
    </location>
</feature>
<sequence>MRAGANGMGLTGSDEKGDGEEGETDVNEDEDQKVQDEDKDGEWDKQDTALAWTMASASARGAAEIGEAARAVDLVEVASQEGGAGVGAEGARVCPWQRSIRECLAQQQSAEEIGMLAQLRRRESDLETARRQFFSKTPRVFPGALIEDHFARGRIRSLDGRFQDFDGTEAPCEVTNWGKAPSLRKAWVKDRCDLFAGDKGVAMAQRATGTKCDVFERLVNVGLRFVSGYLVVLGPPCKYWIWLTTSALSVKGAIIIEQPSASFMFRYKPPLQRSAGDLDGYSATRPWGPCALQGRRGKVSSNALAIFGELGENSRRAMPPRKGAFVEDIAQVARDRNMGRDLAAGSVRYIDAAAMVLFGHGMDSDAAPHMSIGETSNMIKKFVAELPAADGAPYFNGDGKFALALLPRVFGEFCNLDVNSGVIAAMCAAVPPPRKYARRLGAQSPGGRQQRGAGGLFGPMPADVAAARGASGALPAAGGRGALGDRHGGDDDSAGGAELGPARAIGQQRGVALAAVPHDGAAAPSQSPLALAPRDYSSLDRPDMVVALHAEDVIIEQSAAQLRQSAIDLRNMQRSSDTWKGKALALRAEKEILQMEQSALVAAVRYRSGARAHVSIQGVYALALRRDMGHAGGRLTAAMVAGDGLHGEVRDPRAVWRCEHRAAAIVRMLAEEVARGGALPAAEIFAIRCDATNQETIEKAKVHMPLLDVARADSPPAPPEEGRGFSSRVARKSVPGDIQKVYLGTAQETYSMAVAEMTSVGFPAWEERARARQGADATPGLLTYIFGVDAGPDNVGMAPLLRASLSAAPTVSFLITFCFAHQFHLIVQNATCFFEEFVWEDPGLQIVPAPASGADAPVQAGGAVPSGPKYWSRCATVANVWRSPGVAQKLRNAADGLFDAAASAAHFSNMPGRPLRGRSVRVEKAAEAIVASVLIVGCGWAFRFIRRLADFPYLWLMFAEEPADQDCPMRRRLATELVDRLDHRACCLQWHFGDMSAKWAAHFRPQLETAKATGTCPADLYAATLMLRRAWPIDTQEIEGMNSILQTMVARAPFLHTPLASDRMQLKKGDGVTATECITNHKRGLQSMVAEQALCRFSGPVVDVSPPPARPVQCAHKRCPSMIMPIRYALALYRRQEQGVQYVWDGPEGLPPFVAPWAIGAELWACKGEFVDLDGRVIFKLTAPIHPMPLFEAFHEHAGGAYAGGDRKKRDTAVLRLRRQRLLWGRALHARVLGESATAIGLDPAPPPRPKRPRPDASGGGGSAGSDGGAGGGAPAAPAPMGDASPDGDDNLSDGDDGDLERHLERLMEEAEAAEMEKASADEEELAMRLSAADAELAEARLLDPDGQDDVEEDDGLFEGGAAAAPEDGADALLPEDRDADGLLRPPAAMMRGELIGGGIEGAVPFADRSRMARERRGAITEALRVAAAQSIATHPTTHGEISLVKTTDNAFFIRWVAVVGQGHEIAFDHLNGVKTLVFFQAEKTSMADTPMEIIIRHTGARMIKTTGGKAERPLMPEWCLRLKDHAEVTMFCGPRPAELSFGGCVVCKGALKDAYNKPPWNGHFVCKACHSACHYACAAVDLDGADFGAVVCIACSRRLPDARTCIGRLAPTHGSMTEQPAVVAALAEFRDGVTASALFKTGEDDGYEHISELFKPDSLPIEILRRIDATPGCLVHRDFRLALVKANGGWSTRRHPANKEGDAASLLQRKQSVESVGILVDLRGGAWVAQDPDEAAHDSFETLHWGTLLQGAEMAWRDDKNKANRAIQQSIQAGVPNSKVYSRSLAKYVYKFLVDFGNSVNNQVYRSCATIEAAWTKKKRAMGWANGATTAAFRDARKLEIANAFFPGATVWKAFTARATDEVDLTDQAAIQYDRITSVASVIFKTRGKLKGARRKHFIVDAISLRMPRAGKKGWGACALLPEGLLLPAARPTPAQLQHLFATMDDSKAIKLVKKDNKKHADRASRARGQLEEGKEKDKAKVHAFIGIRKNKGKVLDEKCRLKLVRQMATKQLNKERKLKGQAKRIDETPTKGKDDDANGKNFLDFLCETETFLMKAQGLVQGMRMAAPWGIFNGKVEISIDGESRAVAGRAQPRMLLKRRICGAAQLEPRPSGPDFDALRAQVLAEKDIGKALEGASMGPNFAEADGGAAVPAVDLLEQVEEGGAALLALWDFVRSQAFTKVPVLLACSAEMLNGAMMGIFGTLAMGQVMARIPAEWDSAARLVDLAKKRGHVGALSHNHAAVGLAEANCDMLRLGSLRASLILYIVTSLGIQQCQVRRGPLLEMRACLSPVMHRFLTELTARLSPAPPTCVQAEQLVIDSPERPTQWPEGVARRNGVLLKTISALSDPAKIRAFTLENKCIQSRGFKWPESQGEGALPAEKQKTAAAIMAQFDQERAMGASLAMSDMWTAFSSKWKRSPVPPEAERAKAKGSGRASTAADVGGAAGDGEGKQGGASIKAVPDHPLLGHWNGTVAKEQTSGAEIALWQKAVINAVQSKITEFGTQFYGMHETGETKKKKKKKTSEEEPCNYGHKGSNTFLTTEKKKSRQEDERDAVADDGPKKARWILERHGADIGELTIPMFGKVIDVDTANSMGRVASLNGPKDEGPEAGCTVSNEWEPPKLYVEGGHWMNPLRTDFSPGWLVAPAPEPKAVAKPEGKCEAKRLARPKKDPLFDDTQGSLPPDSLEPDPHAHGLREDLKDSAFDSSSEPEPPGGAEEDADPAGSAAAQEEIARDTAGDDEQAPQKKMRLPESEDAPPPTRPSSTAGGSSFWSMEWMGPFVFGVLGDPPSERAIEVEPKEDKTWWVEWKIDGVFVHRLTEEHLNRMNAGERFDTRIIVGNTDTMRRAAAQFPVVASKFAQGKWAKALKPARGLRCKPFGVEVLKRKVARVMPHLAPLEAELDEDEKFEDSLCEEGAEAEKGEQVIKKRCWRATGYWDSMPALKRAKMQKKDDNFAVRPPAAMDLDSVPRDFVGQGL</sequence>
<feature type="region of interest" description="Disordered" evidence="1">
    <location>
        <begin position="2016"/>
        <end position="2036"/>
    </location>
</feature>
<feature type="compositionally biased region" description="Acidic residues" evidence="1">
    <location>
        <begin position="1286"/>
        <end position="1299"/>
    </location>
</feature>
<feature type="compositionally biased region" description="Acidic residues" evidence="1">
    <location>
        <begin position="17"/>
        <end position="31"/>
    </location>
</feature>
<feature type="region of interest" description="Disordered" evidence="1">
    <location>
        <begin position="440"/>
        <end position="459"/>
    </location>
</feature>
<feature type="region of interest" description="Disordered" evidence="1">
    <location>
        <begin position="2416"/>
        <end position="2462"/>
    </location>
</feature>
<feature type="compositionally biased region" description="Basic and acidic residues" evidence="1">
    <location>
        <begin position="2025"/>
        <end position="2036"/>
    </location>
</feature>
<feature type="non-terminal residue" evidence="2">
    <location>
        <position position="1"/>
    </location>
</feature>
<evidence type="ECO:0000256" key="1">
    <source>
        <dbReference type="SAM" id="MobiDB-lite"/>
    </source>
</evidence>
<feature type="compositionally biased region" description="Basic and acidic residues" evidence="1">
    <location>
        <begin position="2544"/>
        <end position="2560"/>
    </location>
</feature>
<feature type="compositionally biased region" description="Gly residues" evidence="1">
    <location>
        <begin position="1258"/>
        <end position="1274"/>
    </location>
</feature>
<feature type="compositionally biased region" description="Basic and acidic residues" evidence="1">
    <location>
        <begin position="2655"/>
        <end position="2676"/>
    </location>
</feature>
<feature type="region of interest" description="Disordered" evidence="1">
    <location>
        <begin position="1239"/>
        <end position="1299"/>
    </location>
</feature>
<feature type="compositionally biased region" description="Low complexity" evidence="1">
    <location>
        <begin position="1275"/>
        <end position="1285"/>
    </location>
</feature>
<accession>A0ABN9VTC0</accession>
<feature type="region of interest" description="Disordered" evidence="1">
    <location>
        <begin position="2515"/>
        <end position="2560"/>
    </location>
</feature>
<dbReference type="EMBL" id="CAUYUJ010017654">
    <property type="protein sequence ID" value="CAK0876660.1"/>
    <property type="molecule type" value="Genomic_DNA"/>
</dbReference>
<evidence type="ECO:0000313" key="3">
    <source>
        <dbReference type="Proteomes" id="UP001189429"/>
    </source>
</evidence>
<feature type="region of interest" description="Disordered" evidence="1">
    <location>
        <begin position="1343"/>
        <end position="1375"/>
    </location>
</feature>
<dbReference type="Proteomes" id="UP001189429">
    <property type="component" value="Unassembled WGS sequence"/>
</dbReference>
<feature type="compositionally biased region" description="Gly residues" evidence="1">
    <location>
        <begin position="1"/>
        <end position="10"/>
    </location>
</feature>
<feature type="non-terminal residue" evidence="2">
    <location>
        <position position="2979"/>
    </location>
</feature>
<feature type="compositionally biased region" description="Basic and acidic residues" evidence="1">
    <location>
        <begin position="32"/>
        <end position="44"/>
    </location>
</feature>
<feature type="region of interest" description="Disordered" evidence="1">
    <location>
        <begin position="1955"/>
        <end position="1976"/>
    </location>
</feature>
<keyword evidence="3" id="KW-1185">Reference proteome</keyword>